<organism evidence="1 2">
    <name type="scientific">Streptomyces griseomycini</name>
    <dbReference type="NCBI Taxonomy" id="66895"/>
    <lineage>
        <taxon>Bacteria</taxon>
        <taxon>Bacillati</taxon>
        <taxon>Actinomycetota</taxon>
        <taxon>Actinomycetes</taxon>
        <taxon>Kitasatosporales</taxon>
        <taxon>Streptomycetaceae</taxon>
        <taxon>Streptomyces</taxon>
    </lineage>
</organism>
<dbReference type="AlphaFoldDB" id="A0A7W7VB92"/>
<protein>
    <submittedName>
        <fullName evidence="1">Uncharacterized protein</fullName>
    </submittedName>
</protein>
<gene>
    <name evidence="1" type="ORF">FHS37_007861</name>
</gene>
<reference evidence="1 2" key="1">
    <citation type="submission" date="2020-08" db="EMBL/GenBank/DDBJ databases">
        <title>Genomic Encyclopedia of Type Strains, Phase III (KMG-III): the genomes of soil and plant-associated and newly described type strains.</title>
        <authorList>
            <person name="Whitman W."/>
        </authorList>
    </citation>
    <scope>NUCLEOTIDE SEQUENCE [LARGE SCALE GENOMIC DNA]</scope>
    <source>
        <strain evidence="1 2">CECT 3273</strain>
    </source>
</reference>
<name>A0A7W7VB92_9ACTN</name>
<feature type="non-terminal residue" evidence="1">
    <location>
        <position position="1"/>
    </location>
</feature>
<dbReference type="Proteomes" id="UP000579523">
    <property type="component" value="Unassembled WGS sequence"/>
</dbReference>
<comment type="caution">
    <text evidence="1">The sequence shown here is derived from an EMBL/GenBank/DDBJ whole genome shotgun (WGS) entry which is preliminary data.</text>
</comment>
<evidence type="ECO:0000313" key="2">
    <source>
        <dbReference type="Proteomes" id="UP000579523"/>
    </source>
</evidence>
<dbReference type="EMBL" id="JACHJI010000054">
    <property type="protein sequence ID" value="MBB4903764.1"/>
    <property type="molecule type" value="Genomic_DNA"/>
</dbReference>
<accession>A0A7W7VB92</accession>
<keyword evidence="2" id="KW-1185">Reference proteome</keyword>
<evidence type="ECO:0000313" key="1">
    <source>
        <dbReference type="EMBL" id="MBB4903764.1"/>
    </source>
</evidence>
<sequence>GMDRLQGAPQALADLKRFDFDPPTASFDAAFGSGDD</sequence>
<proteinExistence type="predicted"/>